<keyword evidence="2" id="KW-1185">Reference proteome</keyword>
<dbReference type="AlphaFoldDB" id="A0ABD2AUG7"/>
<feature type="non-terminal residue" evidence="1">
    <location>
        <position position="1"/>
    </location>
</feature>
<accession>A0ABD2AUG7</accession>
<sequence>KHVTNKVRLSYNCRAEKDHRDEESFRFSGIQRYKEKTMGRTTSIKARRCEEWFFSDNLVVVVEVTADVHRGNTATLANAAINGSADGLATGSAFTSKNPKAATAATSRIKIVLLMIKSSCVFDIKQNTFLLFLTFARPYIHVTTYVINLP</sequence>
<reference evidence="1 2" key="1">
    <citation type="journal article" date="2024" name="Ann. Entomol. Soc. Am.">
        <title>Genomic analyses of the southern and eastern yellowjacket wasps (Hymenoptera: Vespidae) reveal evolutionary signatures of social life.</title>
        <authorList>
            <person name="Catto M.A."/>
            <person name="Caine P.B."/>
            <person name="Orr S.E."/>
            <person name="Hunt B.G."/>
            <person name="Goodisman M.A.D."/>
        </authorList>
    </citation>
    <scope>NUCLEOTIDE SEQUENCE [LARGE SCALE GENOMIC DNA]</scope>
    <source>
        <strain evidence="1">233</strain>
        <tissue evidence="1">Head and thorax</tissue>
    </source>
</reference>
<dbReference type="EMBL" id="JAUDFV010000139">
    <property type="protein sequence ID" value="KAL2724264.1"/>
    <property type="molecule type" value="Genomic_DNA"/>
</dbReference>
<dbReference type="Proteomes" id="UP001607302">
    <property type="component" value="Unassembled WGS sequence"/>
</dbReference>
<name>A0ABD2AUG7_VESSQ</name>
<evidence type="ECO:0000313" key="1">
    <source>
        <dbReference type="EMBL" id="KAL2724264.1"/>
    </source>
</evidence>
<proteinExistence type="predicted"/>
<evidence type="ECO:0000313" key="2">
    <source>
        <dbReference type="Proteomes" id="UP001607302"/>
    </source>
</evidence>
<gene>
    <name evidence="1" type="ORF">V1478_008777</name>
</gene>
<protein>
    <submittedName>
        <fullName evidence="1">Uncharacterized protein</fullName>
    </submittedName>
</protein>
<comment type="caution">
    <text evidence="1">The sequence shown here is derived from an EMBL/GenBank/DDBJ whole genome shotgun (WGS) entry which is preliminary data.</text>
</comment>
<organism evidence="1 2">
    <name type="scientific">Vespula squamosa</name>
    <name type="common">Southern yellow jacket</name>
    <name type="synonym">Wasp</name>
    <dbReference type="NCBI Taxonomy" id="30214"/>
    <lineage>
        <taxon>Eukaryota</taxon>
        <taxon>Metazoa</taxon>
        <taxon>Ecdysozoa</taxon>
        <taxon>Arthropoda</taxon>
        <taxon>Hexapoda</taxon>
        <taxon>Insecta</taxon>
        <taxon>Pterygota</taxon>
        <taxon>Neoptera</taxon>
        <taxon>Endopterygota</taxon>
        <taxon>Hymenoptera</taxon>
        <taxon>Apocrita</taxon>
        <taxon>Aculeata</taxon>
        <taxon>Vespoidea</taxon>
        <taxon>Vespidae</taxon>
        <taxon>Vespinae</taxon>
        <taxon>Vespula</taxon>
    </lineage>
</organism>